<name>A0ABS7SAR2_9MICO</name>
<feature type="region of interest" description="Disordered" evidence="7">
    <location>
        <begin position="1"/>
        <end position="26"/>
    </location>
</feature>
<keyword evidence="2 8" id="KW-0812">Transmembrane</keyword>
<dbReference type="SMART" id="SM00382">
    <property type="entry name" value="AAA"/>
    <property type="match status" value="1"/>
</dbReference>
<dbReference type="Gene3D" id="3.40.50.300">
    <property type="entry name" value="P-loop containing nucleotide triphosphate hydrolases"/>
    <property type="match status" value="1"/>
</dbReference>
<dbReference type="InterPro" id="IPR011527">
    <property type="entry name" value="ABC1_TM_dom"/>
</dbReference>
<keyword evidence="4 11" id="KW-0067">ATP-binding</keyword>
<gene>
    <name evidence="11" type="ORF">KCQ71_13560</name>
</gene>
<evidence type="ECO:0000259" key="10">
    <source>
        <dbReference type="PROSITE" id="PS50929"/>
    </source>
</evidence>
<evidence type="ECO:0000256" key="1">
    <source>
        <dbReference type="ARBA" id="ARBA00004651"/>
    </source>
</evidence>
<dbReference type="InterPro" id="IPR003593">
    <property type="entry name" value="AAA+_ATPase"/>
</dbReference>
<dbReference type="PROSITE" id="PS00211">
    <property type="entry name" value="ABC_TRANSPORTER_1"/>
    <property type="match status" value="1"/>
</dbReference>
<dbReference type="RefSeq" id="WP_223406756.1">
    <property type="nucleotide sequence ID" value="NZ_JAGSHT010000013.1"/>
</dbReference>
<dbReference type="PROSITE" id="PS50893">
    <property type="entry name" value="ABC_TRANSPORTER_2"/>
    <property type="match status" value="1"/>
</dbReference>
<dbReference type="Pfam" id="PF00005">
    <property type="entry name" value="ABC_tran"/>
    <property type="match status" value="1"/>
</dbReference>
<evidence type="ECO:0000256" key="5">
    <source>
        <dbReference type="ARBA" id="ARBA00022989"/>
    </source>
</evidence>
<sequence>MADLAMNPEGPRGRDGAARPDPRDRAQLESHPVSLRRIGALFAPYRARLSAVVALIVATSAIGLATPFLTRHLIDEAIPNQDVPLLLILVGAMLGVTVVTSVLGVFQTWISTVIGQRVMHRLRTDVFAHLQRQSLDFFKRTRGGEVQSRLTHDISAMQSVVTTAATSIASNVTTAVGTAIAMVALSWQLSLLSLIVLPPAIWLTRRVATMRREVTAKRQRALANLHGQVEESLSVSGVLLGKTLGAGPSLTAKFSDSSEGLLDLEVRAQLAGRWRMATMSIIFAAIPALLYLAAGLPATSGGMTIGTLVAFVSLQAGLFRPLMGVLNVGVQVTSSMALFSRIFEYLDLPVTIDDPAEPVRPADGGGALALEGVSFTYPDGDRPAVDGVTLAVPAGSSLALVGESGSGKSTIAALVSRLHDPTAGRVTIDGVDLRDMTLQDLSGVVGVVSQETYLLHTTIRENLRYAKPEANDAEIEAAARAAQVHDLIVALPDGYDTLVGARGYRFSGGEKQRLAIARTLLRDPRVLVLDEATSALDNETERAVQAALDVVSAGRTTITIAHRLSTVRDADQIAVVDHGRIVESGDHAELLARGGRYAALVGTSGTVAISPALA</sequence>
<feature type="transmembrane region" description="Helical" evidence="8">
    <location>
        <begin position="86"/>
        <end position="110"/>
    </location>
</feature>
<keyword evidence="6 8" id="KW-0472">Membrane</keyword>
<evidence type="ECO:0000256" key="6">
    <source>
        <dbReference type="ARBA" id="ARBA00023136"/>
    </source>
</evidence>
<dbReference type="InterPro" id="IPR017871">
    <property type="entry name" value="ABC_transporter-like_CS"/>
</dbReference>
<dbReference type="PANTHER" id="PTHR43394">
    <property type="entry name" value="ATP-DEPENDENT PERMEASE MDL1, MITOCHONDRIAL"/>
    <property type="match status" value="1"/>
</dbReference>
<dbReference type="InterPro" id="IPR003439">
    <property type="entry name" value="ABC_transporter-like_ATP-bd"/>
</dbReference>
<evidence type="ECO:0000259" key="9">
    <source>
        <dbReference type="PROSITE" id="PS50893"/>
    </source>
</evidence>
<protein>
    <submittedName>
        <fullName evidence="11">ABC transporter ATP-binding protein</fullName>
    </submittedName>
</protein>
<dbReference type="SUPFAM" id="SSF52540">
    <property type="entry name" value="P-loop containing nucleoside triphosphate hydrolases"/>
    <property type="match status" value="1"/>
</dbReference>
<feature type="transmembrane region" description="Helical" evidence="8">
    <location>
        <begin position="179"/>
        <end position="203"/>
    </location>
</feature>
<evidence type="ECO:0000256" key="2">
    <source>
        <dbReference type="ARBA" id="ARBA00022692"/>
    </source>
</evidence>
<feature type="domain" description="ABC transmembrane type-1" evidence="10">
    <location>
        <begin position="51"/>
        <end position="334"/>
    </location>
</feature>
<reference evidence="11 12" key="1">
    <citation type="submission" date="2021-04" db="EMBL/GenBank/DDBJ databases">
        <title>Ruania sp. nov., isolated from sandy soil of mangrove forest.</title>
        <authorList>
            <person name="Ge X."/>
            <person name="Huang R."/>
            <person name="Liu W."/>
        </authorList>
    </citation>
    <scope>NUCLEOTIDE SEQUENCE [LARGE SCALE GENOMIC DNA]</scope>
    <source>
        <strain evidence="11 12">N2-46</strain>
    </source>
</reference>
<dbReference type="Gene3D" id="1.20.1560.10">
    <property type="entry name" value="ABC transporter type 1, transmembrane domain"/>
    <property type="match status" value="1"/>
</dbReference>
<feature type="transmembrane region" description="Helical" evidence="8">
    <location>
        <begin position="276"/>
        <end position="294"/>
    </location>
</feature>
<dbReference type="SUPFAM" id="SSF90123">
    <property type="entry name" value="ABC transporter transmembrane region"/>
    <property type="match status" value="1"/>
</dbReference>
<evidence type="ECO:0000313" key="11">
    <source>
        <dbReference type="EMBL" id="MBZ2197187.1"/>
    </source>
</evidence>
<dbReference type="InterPro" id="IPR036640">
    <property type="entry name" value="ABC1_TM_sf"/>
</dbReference>
<keyword evidence="5 8" id="KW-1133">Transmembrane helix</keyword>
<dbReference type="InterPro" id="IPR027417">
    <property type="entry name" value="P-loop_NTPase"/>
</dbReference>
<dbReference type="GO" id="GO:0005524">
    <property type="term" value="F:ATP binding"/>
    <property type="evidence" value="ECO:0007669"/>
    <property type="project" value="UniProtKB-KW"/>
</dbReference>
<dbReference type="Pfam" id="PF00664">
    <property type="entry name" value="ABC_membrane"/>
    <property type="match status" value="1"/>
</dbReference>
<evidence type="ECO:0000256" key="8">
    <source>
        <dbReference type="SAM" id="Phobius"/>
    </source>
</evidence>
<dbReference type="InterPro" id="IPR039421">
    <property type="entry name" value="Type_1_exporter"/>
</dbReference>
<accession>A0ABS7SAR2</accession>
<dbReference type="PANTHER" id="PTHR43394:SF1">
    <property type="entry name" value="ATP-BINDING CASSETTE SUB-FAMILY B MEMBER 10, MITOCHONDRIAL"/>
    <property type="match status" value="1"/>
</dbReference>
<organism evidence="11 12">
    <name type="scientific">Occultella gossypii</name>
    <dbReference type="NCBI Taxonomy" id="2800820"/>
    <lineage>
        <taxon>Bacteria</taxon>
        <taxon>Bacillati</taxon>
        <taxon>Actinomycetota</taxon>
        <taxon>Actinomycetes</taxon>
        <taxon>Micrococcales</taxon>
        <taxon>Ruaniaceae</taxon>
        <taxon>Occultella</taxon>
    </lineage>
</organism>
<evidence type="ECO:0000256" key="3">
    <source>
        <dbReference type="ARBA" id="ARBA00022741"/>
    </source>
</evidence>
<evidence type="ECO:0000313" key="12">
    <source>
        <dbReference type="Proteomes" id="UP000826651"/>
    </source>
</evidence>
<dbReference type="Proteomes" id="UP000826651">
    <property type="component" value="Unassembled WGS sequence"/>
</dbReference>
<keyword evidence="12" id="KW-1185">Reference proteome</keyword>
<keyword evidence="3" id="KW-0547">Nucleotide-binding</keyword>
<comment type="subcellular location">
    <subcellularLocation>
        <location evidence="1">Cell membrane</location>
        <topology evidence="1">Multi-pass membrane protein</topology>
    </subcellularLocation>
</comment>
<feature type="transmembrane region" description="Helical" evidence="8">
    <location>
        <begin position="51"/>
        <end position="74"/>
    </location>
</feature>
<evidence type="ECO:0000256" key="4">
    <source>
        <dbReference type="ARBA" id="ARBA00022840"/>
    </source>
</evidence>
<proteinExistence type="predicted"/>
<feature type="domain" description="ABC transporter" evidence="9">
    <location>
        <begin position="368"/>
        <end position="603"/>
    </location>
</feature>
<dbReference type="PROSITE" id="PS50929">
    <property type="entry name" value="ABC_TM1F"/>
    <property type="match status" value="1"/>
</dbReference>
<dbReference type="EMBL" id="JAGSHT010000013">
    <property type="protein sequence ID" value="MBZ2197187.1"/>
    <property type="molecule type" value="Genomic_DNA"/>
</dbReference>
<comment type="caution">
    <text evidence="11">The sequence shown here is derived from an EMBL/GenBank/DDBJ whole genome shotgun (WGS) entry which is preliminary data.</text>
</comment>
<dbReference type="CDD" id="cd18550">
    <property type="entry name" value="ABC_6TM_exporter_like"/>
    <property type="match status" value="1"/>
</dbReference>
<evidence type="ECO:0000256" key="7">
    <source>
        <dbReference type="SAM" id="MobiDB-lite"/>
    </source>
</evidence>
<feature type="compositionally biased region" description="Basic and acidic residues" evidence="7">
    <location>
        <begin position="11"/>
        <end position="26"/>
    </location>
</feature>